<name>A0A0J9X2X9_GEOCN</name>
<comment type="caution">
    <text evidence="3">The sequence shown here is derived from an EMBL/GenBank/DDBJ whole genome shotgun (WGS) entry which is preliminary data.</text>
</comment>
<evidence type="ECO:0000256" key="1">
    <source>
        <dbReference type="SAM" id="MobiDB-lite"/>
    </source>
</evidence>
<feature type="compositionally biased region" description="Low complexity" evidence="1">
    <location>
        <begin position="81"/>
        <end position="120"/>
    </location>
</feature>
<dbReference type="EMBL" id="CCBN010000002">
    <property type="protein sequence ID" value="CDO51750.1"/>
    <property type="molecule type" value="Genomic_DNA"/>
</dbReference>
<evidence type="ECO:0000313" key="4">
    <source>
        <dbReference type="Proteomes" id="UP000242525"/>
    </source>
</evidence>
<dbReference type="SMART" id="SM00546">
    <property type="entry name" value="CUE"/>
    <property type="match status" value="1"/>
</dbReference>
<feature type="compositionally biased region" description="Polar residues" evidence="1">
    <location>
        <begin position="179"/>
        <end position="197"/>
    </location>
</feature>
<accession>A0A0J9X2X9</accession>
<reference evidence="3" key="1">
    <citation type="submission" date="2014-03" db="EMBL/GenBank/DDBJ databases">
        <authorList>
            <person name="Casaregola S."/>
        </authorList>
    </citation>
    <scope>NUCLEOTIDE SEQUENCE [LARGE SCALE GENOMIC DNA]</scope>
    <source>
        <strain evidence="3">CLIB 918</strain>
    </source>
</reference>
<evidence type="ECO:0000259" key="2">
    <source>
        <dbReference type="PROSITE" id="PS51140"/>
    </source>
</evidence>
<proteinExistence type="predicted"/>
<dbReference type="Gene3D" id="1.10.8.10">
    <property type="entry name" value="DNA helicase RuvA subunit, C-terminal domain"/>
    <property type="match status" value="1"/>
</dbReference>
<keyword evidence="4" id="KW-1185">Reference proteome</keyword>
<organism evidence="3 4">
    <name type="scientific">Geotrichum candidum</name>
    <name type="common">Oospora lactis</name>
    <name type="synonym">Dipodascus geotrichum</name>
    <dbReference type="NCBI Taxonomy" id="1173061"/>
    <lineage>
        <taxon>Eukaryota</taxon>
        <taxon>Fungi</taxon>
        <taxon>Dikarya</taxon>
        <taxon>Ascomycota</taxon>
        <taxon>Saccharomycotina</taxon>
        <taxon>Dipodascomycetes</taxon>
        <taxon>Dipodascales</taxon>
        <taxon>Dipodascaceae</taxon>
        <taxon>Geotrichum</taxon>
    </lineage>
</organism>
<sequence length="226" mass="24840">MISYASSSGKSSKSSTRVTSRSVASSRRSSVSSIMQPLLDDYPSSDPPPYSIVSSAQRPKDSKSHSTITYSPFDPYPPAPSSSASSLKRSSSVSAASIKSSTSSLRRSSSVGSSSSSKNSGFERVHRPVTRDMIQVVQAMAPNLTSAQIIYDLQRTGSVELTMRRYLANGNRLPHPPRESQTSVRSSSTYNPDNFPSNTYPSFSDSLRKFTHEHHHHHHRMFPRNL</sequence>
<feature type="region of interest" description="Disordered" evidence="1">
    <location>
        <begin position="169"/>
        <end position="197"/>
    </location>
</feature>
<feature type="domain" description="CUE" evidence="2">
    <location>
        <begin position="129"/>
        <end position="171"/>
    </location>
</feature>
<dbReference type="Proteomes" id="UP000242525">
    <property type="component" value="Unassembled WGS sequence"/>
</dbReference>
<feature type="region of interest" description="Disordered" evidence="1">
    <location>
        <begin position="1"/>
        <end position="126"/>
    </location>
</feature>
<gene>
    <name evidence="3" type="ORF">BN980_GECA02s00103g</name>
</gene>
<evidence type="ECO:0000313" key="3">
    <source>
        <dbReference type="EMBL" id="CDO51750.1"/>
    </source>
</evidence>
<dbReference type="PROSITE" id="PS51140">
    <property type="entry name" value="CUE"/>
    <property type="match status" value="1"/>
</dbReference>
<dbReference type="Pfam" id="PF02845">
    <property type="entry name" value="CUE"/>
    <property type="match status" value="1"/>
</dbReference>
<dbReference type="STRING" id="1173061.A0A0J9X2X9"/>
<dbReference type="OrthoDB" id="3824970at2759"/>
<feature type="compositionally biased region" description="Low complexity" evidence="1">
    <location>
        <begin position="1"/>
        <end position="44"/>
    </location>
</feature>
<dbReference type="AlphaFoldDB" id="A0A0J9X2X9"/>
<protein>
    <submittedName>
        <fullName evidence="3">Similar to Saccharomyces cerevisiae YMR264W CUE1 Endoplasmic reticulum membrane protein that recruits the ubiquitin-conjugating enzyme Ubc7p to the ER</fullName>
    </submittedName>
</protein>
<dbReference type="CDD" id="cd14424">
    <property type="entry name" value="CUE_Cue1p_like"/>
    <property type="match status" value="1"/>
</dbReference>
<dbReference type="InterPro" id="IPR003892">
    <property type="entry name" value="CUE"/>
</dbReference>
<dbReference type="GO" id="GO:0043130">
    <property type="term" value="F:ubiquitin binding"/>
    <property type="evidence" value="ECO:0007669"/>
    <property type="project" value="InterPro"/>
</dbReference>